<name>A0A9P7UI03_9PEZI</name>
<proteinExistence type="predicted"/>
<reference evidence="1" key="1">
    <citation type="submission" date="2021-05" db="EMBL/GenBank/DDBJ databases">
        <title>Comparative genomics of three Colletotrichum scovillei strains and genetic complementation revealed genes involved fungal growth and virulence on chili pepper.</title>
        <authorList>
            <person name="Hsieh D.-K."/>
            <person name="Chuang S.-C."/>
            <person name="Chen C.-Y."/>
            <person name="Chao Y.-T."/>
            <person name="Lu M.-Y.J."/>
            <person name="Lee M.-H."/>
            <person name="Shih M.-C."/>
        </authorList>
    </citation>
    <scope>NUCLEOTIDE SEQUENCE</scope>
    <source>
        <strain evidence="1">Coll-153</strain>
    </source>
</reference>
<sequence>MALGGRGAHRSKCIILGQVSTTLSSSPSSPMISPLSHHTSLVSWAIVPSTLVDLEALTMIRPHCVFPQVGWSRGIG</sequence>
<comment type="caution">
    <text evidence="1">The sequence shown here is derived from an EMBL/GenBank/DDBJ whole genome shotgun (WGS) entry which is preliminary data.</text>
</comment>
<evidence type="ECO:0000313" key="1">
    <source>
        <dbReference type="EMBL" id="KAG7058689.1"/>
    </source>
</evidence>
<organism evidence="1 2">
    <name type="scientific">Colletotrichum scovillei</name>
    <dbReference type="NCBI Taxonomy" id="1209932"/>
    <lineage>
        <taxon>Eukaryota</taxon>
        <taxon>Fungi</taxon>
        <taxon>Dikarya</taxon>
        <taxon>Ascomycota</taxon>
        <taxon>Pezizomycotina</taxon>
        <taxon>Sordariomycetes</taxon>
        <taxon>Hypocreomycetidae</taxon>
        <taxon>Glomerellales</taxon>
        <taxon>Glomerellaceae</taxon>
        <taxon>Colletotrichum</taxon>
        <taxon>Colletotrichum acutatum species complex</taxon>
    </lineage>
</organism>
<accession>A0A9P7UI03</accession>
<dbReference type="EMBL" id="JAESDN010000001">
    <property type="protein sequence ID" value="KAG7058689.1"/>
    <property type="molecule type" value="Genomic_DNA"/>
</dbReference>
<keyword evidence="2" id="KW-1185">Reference proteome</keyword>
<dbReference type="AlphaFoldDB" id="A0A9P7UI03"/>
<evidence type="ECO:0000313" key="2">
    <source>
        <dbReference type="Proteomes" id="UP000699042"/>
    </source>
</evidence>
<gene>
    <name evidence="1" type="ORF">JMJ77_006061</name>
</gene>
<protein>
    <submittedName>
        <fullName evidence="1">Uncharacterized protein</fullName>
    </submittedName>
</protein>
<dbReference type="Proteomes" id="UP000699042">
    <property type="component" value="Unassembled WGS sequence"/>
</dbReference>